<gene>
    <name evidence="3" type="ORF">EHS13_07865</name>
</gene>
<dbReference type="AlphaFoldDB" id="A0A6B8RF77"/>
<feature type="domain" description="SLH" evidence="2">
    <location>
        <begin position="567"/>
        <end position="626"/>
    </location>
</feature>
<dbReference type="SUPFAM" id="SSF49384">
    <property type="entry name" value="Carbohydrate-binding domain"/>
    <property type="match status" value="1"/>
</dbReference>
<dbReference type="GO" id="GO:0030246">
    <property type="term" value="F:carbohydrate binding"/>
    <property type="evidence" value="ECO:0007669"/>
    <property type="project" value="InterPro"/>
</dbReference>
<dbReference type="InterPro" id="IPR008965">
    <property type="entry name" value="CBM2/CBM3_carb-bd_dom_sf"/>
</dbReference>
<dbReference type="InterPro" id="IPR001119">
    <property type="entry name" value="SLH_dom"/>
</dbReference>
<proteinExistence type="predicted"/>
<dbReference type="InterPro" id="IPR051465">
    <property type="entry name" value="Cell_Envelope_Struct_Comp"/>
</dbReference>
<feature type="compositionally biased region" description="Low complexity" evidence="1">
    <location>
        <begin position="213"/>
        <end position="235"/>
    </location>
</feature>
<name>A0A6B8RF77_9BACL</name>
<evidence type="ECO:0000313" key="4">
    <source>
        <dbReference type="Proteomes" id="UP000426246"/>
    </source>
</evidence>
<dbReference type="KEGG" id="ppsc:EHS13_07865"/>
<organism evidence="3 4">
    <name type="scientific">Paenibacillus psychroresistens</name>
    <dbReference type="NCBI Taxonomy" id="1778678"/>
    <lineage>
        <taxon>Bacteria</taxon>
        <taxon>Bacillati</taxon>
        <taxon>Bacillota</taxon>
        <taxon>Bacilli</taxon>
        <taxon>Bacillales</taxon>
        <taxon>Paenibacillaceae</taxon>
        <taxon>Paenibacillus</taxon>
    </lineage>
</organism>
<protein>
    <recommendedName>
        <fullName evidence="2">SLH domain-containing protein</fullName>
    </recommendedName>
</protein>
<reference evidence="4" key="1">
    <citation type="submission" date="2018-11" db="EMBL/GenBank/DDBJ databases">
        <title>Complete genome sequence of Paenibacillus sp. ML311-T8.</title>
        <authorList>
            <person name="Nam Y.-D."/>
            <person name="Kang J."/>
            <person name="Chung W.-H."/>
            <person name="Park Y.S."/>
        </authorList>
    </citation>
    <scope>NUCLEOTIDE SEQUENCE [LARGE SCALE GENOMIC DNA]</scope>
    <source>
        <strain evidence="4">ML311-T8</strain>
    </source>
</reference>
<dbReference type="PANTHER" id="PTHR43308">
    <property type="entry name" value="OUTER MEMBRANE PROTEIN ALPHA-RELATED"/>
    <property type="match status" value="1"/>
</dbReference>
<dbReference type="Gene3D" id="2.60.40.680">
    <property type="match status" value="1"/>
</dbReference>
<feature type="domain" description="SLH" evidence="2">
    <location>
        <begin position="503"/>
        <end position="566"/>
    </location>
</feature>
<evidence type="ECO:0000259" key="2">
    <source>
        <dbReference type="PROSITE" id="PS51272"/>
    </source>
</evidence>
<dbReference type="Proteomes" id="UP000426246">
    <property type="component" value="Chromosome"/>
</dbReference>
<sequence>MWVKLSCIKIKKWFEILERKTNRFFRSRFVFLNLKKGVNIMKRTREIILSIALSISMILAVFPSSAHAVTENQIVLDTGSATTKEGSTFMVHLKGINISDMYALQFTLAFDEAYLKLEAISFENGYVLSAINEQTENHHLQITYALLNNTISKTNKSTLEIAEISFKSLKTGVTTISLNNMLAYSLDLNNLAPINENLHYELIQTIEEKSNIPTTKPTSTPSPVTPPTTTLSSSPIASANPVFSPINTFDPKEIEKVTKGLELTLEKLTKQHEKDKQFLQREAIKAVEAAIEKQSELNVSNSVIINGNVATLKMAADQFTELFKTIYDNAEKWNDLLKELDSTISKAKVTVTLNLGVQASKEVAVQINADIIQKAKANGIDVISIKVNGVSLAVDVDQFQGDTILNIAKQPASAATNATDLKLASEVFSFEFLDSSQKSVVFTKPVVIKLPIANAVGFNTDILTLAKIIDGKLEFYGGQYMEEGHYFESTRKSFSTYVIVENKVAFNDTSSVQSWAGKEIAIAAAKGIVQGRGDQKFVPNEKVTRAEFATMIVKAFHLEDESATSDFKDVKDKDWYKSAVAVAARDGLINGRTQDQFVPNDFISRAEMATIAARALKFVKGYKNSADANEALVKFKDAALIHPFLKEEVALTVSLGIVKGVDSSFNPNGLSSRAEATVVISRLLNL</sequence>
<accession>A0A6B8RF77</accession>
<keyword evidence="4" id="KW-1185">Reference proteome</keyword>
<evidence type="ECO:0000313" key="3">
    <source>
        <dbReference type="EMBL" id="QGQ94799.1"/>
    </source>
</evidence>
<feature type="domain" description="SLH" evidence="2">
    <location>
        <begin position="632"/>
        <end position="686"/>
    </location>
</feature>
<dbReference type="Pfam" id="PF00395">
    <property type="entry name" value="SLH"/>
    <property type="match status" value="3"/>
</dbReference>
<feature type="region of interest" description="Disordered" evidence="1">
    <location>
        <begin position="211"/>
        <end position="237"/>
    </location>
</feature>
<dbReference type="PROSITE" id="PS51272">
    <property type="entry name" value="SLH"/>
    <property type="match status" value="3"/>
</dbReference>
<dbReference type="EMBL" id="CP034235">
    <property type="protein sequence ID" value="QGQ94799.1"/>
    <property type="molecule type" value="Genomic_DNA"/>
</dbReference>
<dbReference type="PANTHER" id="PTHR43308:SF5">
    <property type="entry name" value="S-LAYER PROTEIN _ PEPTIDOGLYCAN ENDO-BETA-N-ACETYLGLUCOSAMINIDASE"/>
    <property type="match status" value="1"/>
</dbReference>
<evidence type="ECO:0000256" key="1">
    <source>
        <dbReference type="SAM" id="MobiDB-lite"/>
    </source>
</evidence>
<dbReference type="CDD" id="cd08547">
    <property type="entry name" value="Type_II_cohesin"/>
    <property type="match status" value="1"/>
</dbReference>